<accession>A0A5C6B0M2</accession>
<dbReference type="Proteomes" id="UP000319908">
    <property type="component" value="Unassembled WGS sequence"/>
</dbReference>
<proteinExistence type="predicted"/>
<name>A0A5C6B0M2_9BACT</name>
<gene>
    <name evidence="1" type="ORF">Poly21_56550</name>
</gene>
<dbReference type="RefSeq" id="WP_302120722.1">
    <property type="nucleotide sequence ID" value="NZ_SJPU01000013.1"/>
</dbReference>
<evidence type="ECO:0000313" key="2">
    <source>
        <dbReference type="Proteomes" id="UP000319908"/>
    </source>
</evidence>
<organism evidence="1 2">
    <name type="scientific">Allorhodopirellula heiligendammensis</name>
    <dbReference type="NCBI Taxonomy" id="2714739"/>
    <lineage>
        <taxon>Bacteria</taxon>
        <taxon>Pseudomonadati</taxon>
        <taxon>Planctomycetota</taxon>
        <taxon>Planctomycetia</taxon>
        <taxon>Pirellulales</taxon>
        <taxon>Pirellulaceae</taxon>
        <taxon>Allorhodopirellula</taxon>
    </lineage>
</organism>
<sequence>MPDVPLHNCGRNHDRDAIRMDTPSYTELHTRVRDCLWRDWDPIGVNCFDEATGEYDAYAPTIAAMLLDGADAHKLTAHLRQIETHSMGLTGQCDSTPQVVTKLLDMVGR</sequence>
<keyword evidence="2" id="KW-1185">Reference proteome</keyword>
<comment type="caution">
    <text evidence="1">The sequence shown here is derived from an EMBL/GenBank/DDBJ whole genome shotgun (WGS) entry which is preliminary data.</text>
</comment>
<reference evidence="1 2" key="1">
    <citation type="journal article" date="2020" name="Antonie Van Leeuwenhoek">
        <title>Rhodopirellula heiligendammensis sp. nov., Rhodopirellula pilleata sp. nov., and Rhodopirellula solitaria sp. nov. isolated from natural or artificial marine surfaces in Northern Germany and California, USA, and emended description of the genus Rhodopirellula.</title>
        <authorList>
            <person name="Kallscheuer N."/>
            <person name="Wiegand S."/>
            <person name="Jogler M."/>
            <person name="Boedeker C."/>
            <person name="Peeters S.H."/>
            <person name="Rast P."/>
            <person name="Heuer A."/>
            <person name="Jetten M.S.M."/>
            <person name="Rohde M."/>
            <person name="Jogler C."/>
        </authorList>
    </citation>
    <scope>NUCLEOTIDE SEQUENCE [LARGE SCALE GENOMIC DNA]</scope>
    <source>
        <strain evidence="1 2">Poly21</strain>
    </source>
</reference>
<evidence type="ECO:0000313" key="1">
    <source>
        <dbReference type="EMBL" id="TWU05448.1"/>
    </source>
</evidence>
<dbReference type="EMBL" id="SJPU01000013">
    <property type="protein sequence ID" value="TWU05448.1"/>
    <property type="molecule type" value="Genomic_DNA"/>
</dbReference>
<dbReference type="AlphaFoldDB" id="A0A5C6B0M2"/>
<protein>
    <submittedName>
        <fullName evidence="1">Uncharacterized protein</fullName>
    </submittedName>
</protein>